<proteinExistence type="inferred from homology"/>
<dbReference type="Pfam" id="PF02374">
    <property type="entry name" value="ArsA_ATPase"/>
    <property type="match status" value="2"/>
</dbReference>
<evidence type="ECO:0000256" key="1">
    <source>
        <dbReference type="ARBA" id="ARBA00011040"/>
    </source>
</evidence>
<dbReference type="KEGG" id="hrr:HZS55_07370"/>
<accession>A0A7D5SSU9</accession>
<evidence type="ECO:0000259" key="3">
    <source>
        <dbReference type="Pfam" id="PF02374"/>
    </source>
</evidence>
<sequence length="359" mass="39422">MEKFVFFGGKGGVGKTTVSCAYALKCAEAGLDTLVVSTDPAHSTADVFDQAFDDDPSAVDGHEGLWAMEVDPDEEVERHMGEIRQRMNEQVSAAIVNEIDRQIELAHRTPGAYEAALFDRFVRVMRDEASSDASDSASGEGRPASSEARPEGAPRNERAVDAASGDYDRVVFDTSPTGGTLRLLALPEFLEGWIERLVAKRTKSVDLFEKAAVGGREARRKLDEDPLIAHLQGRKERFEFAGRTLREESAFFLVVNPDELSIRETERAVAEMAEQDLGVEGLVVNRVTPAPDDDERGRGATWLRDRVATERERIDEIRSEFDEPVVAEIESRVREVKGDLLAAVADDLAVDVDAASVEA</sequence>
<dbReference type="SUPFAM" id="SSF52540">
    <property type="entry name" value="P-loop containing nucleoside triphosphate hydrolases"/>
    <property type="match status" value="1"/>
</dbReference>
<name>A0A7D5SSU9_9EURY</name>
<feature type="compositionally biased region" description="Low complexity" evidence="2">
    <location>
        <begin position="131"/>
        <end position="141"/>
    </location>
</feature>
<comment type="similarity">
    <text evidence="1">Belongs to the arsA ATPase family.</text>
</comment>
<organism evidence="4 5">
    <name type="scientific">Halosimplex rubrum</name>
    <dbReference type="NCBI Taxonomy" id="869889"/>
    <lineage>
        <taxon>Archaea</taxon>
        <taxon>Methanobacteriati</taxon>
        <taxon>Methanobacteriota</taxon>
        <taxon>Stenosarchaea group</taxon>
        <taxon>Halobacteria</taxon>
        <taxon>Halobacteriales</taxon>
        <taxon>Haloarculaceae</taxon>
        <taxon>Halosimplex</taxon>
    </lineage>
</organism>
<dbReference type="PANTHER" id="PTHR10803:SF3">
    <property type="entry name" value="ATPASE GET3"/>
    <property type="match status" value="1"/>
</dbReference>
<feature type="compositionally biased region" description="Basic and acidic residues" evidence="2">
    <location>
        <begin position="148"/>
        <end position="161"/>
    </location>
</feature>
<dbReference type="InterPro" id="IPR016300">
    <property type="entry name" value="ATPase_ArsA/GET3"/>
</dbReference>
<dbReference type="Gene3D" id="3.40.50.300">
    <property type="entry name" value="P-loop containing nucleotide triphosphate hydrolases"/>
    <property type="match status" value="1"/>
</dbReference>
<dbReference type="AlphaFoldDB" id="A0A7D5SSU9"/>
<dbReference type="Proteomes" id="UP000509667">
    <property type="component" value="Chromosome"/>
</dbReference>
<evidence type="ECO:0000313" key="4">
    <source>
        <dbReference type="EMBL" id="QLH79947.1"/>
    </source>
</evidence>
<gene>
    <name evidence="4" type="ORF">HZS55_07370</name>
</gene>
<dbReference type="GO" id="GO:0016887">
    <property type="term" value="F:ATP hydrolysis activity"/>
    <property type="evidence" value="ECO:0007669"/>
    <property type="project" value="InterPro"/>
</dbReference>
<dbReference type="RefSeq" id="WP_179911817.1">
    <property type="nucleotide sequence ID" value="NZ_CP058910.1"/>
</dbReference>
<dbReference type="EMBL" id="CP058910">
    <property type="protein sequence ID" value="QLH79947.1"/>
    <property type="molecule type" value="Genomic_DNA"/>
</dbReference>
<dbReference type="OrthoDB" id="46198at2157"/>
<reference evidence="4 5" key="1">
    <citation type="submission" date="2020-07" db="EMBL/GenBank/DDBJ databases">
        <title>Halosimplex pelagicum sp. nov. and Halosimplex rubrum sp. nov., isolated from salted brown alga Laminaria, and emended description of the genus Halosimplex.</title>
        <authorList>
            <person name="Cui H."/>
        </authorList>
    </citation>
    <scope>NUCLEOTIDE SEQUENCE [LARGE SCALE GENOMIC DNA]</scope>
    <source>
        <strain evidence="4 5">R27</strain>
    </source>
</reference>
<dbReference type="GeneID" id="56077671"/>
<dbReference type="InterPro" id="IPR027417">
    <property type="entry name" value="P-loop_NTPase"/>
</dbReference>
<feature type="domain" description="ArsA/GET3 Anion-transporting ATPase-like" evidence="3">
    <location>
        <begin position="164"/>
        <end position="338"/>
    </location>
</feature>
<dbReference type="InterPro" id="IPR025723">
    <property type="entry name" value="ArsA/GET3_ATPase-like"/>
</dbReference>
<dbReference type="GO" id="GO:0005524">
    <property type="term" value="F:ATP binding"/>
    <property type="evidence" value="ECO:0007669"/>
    <property type="project" value="InterPro"/>
</dbReference>
<feature type="domain" description="ArsA/GET3 Anion-transporting ATPase-like" evidence="3">
    <location>
        <begin position="3"/>
        <end position="128"/>
    </location>
</feature>
<feature type="region of interest" description="Disordered" evidence="2">
    <location>
        <begin position="129"/>
        <end position="161"/>
    </location>
</feature>
<protein>
    <submittedName>
        <fullName evidence="4">AAA family ATPase</fullName>
    </submittedName>
</protein>
<dbReference type="PANTHER" id="PTHR10803">
    <property type="entry name" value="ARSENICAL PUMP-DRIVING ATPASE ARSENITE-TRANSLOCATING ATPASE"/>
    <property type="match status" value="1"/>
</dbReference>
<dbReference type="CDD" id="cd02035">
    <property type="entry name" value="ArsA"/>
    <property type="match status" value="1"/>
</dbReference>
<evidence type="ECO:0000256" key="2">
    <source>
        <dbReference type="SAM" id="MobiDB-lite"/>
    </source>
</evidence>
<keyword evidence="5" id="KW-1185">Reference proteome</keyword>
<evidence type="ECO:0000313" key="5">
    <source>
        <dbReference type="Proteomes" id="UP000509667"/>
    </source>
</evidence>